<name>A0A2K8N9E6_9BACL</name>
<proteinExistence type="predicted"/>
<dbReference type="AlphaFoldDB" id="A0A2K8N9E6"/>
<evidence type="ECO:0000313" key="2">
    <source>
        <dbReference type="Proteomes" id="UP000231932"/>
    </source>
</evidence>
<dbReference type="KEGG" id="kyr:CVV65_12975"/>
<reference evidence="2" key="1">
    <citation type="submission" date="2017-11" db="EMBL/GenBank/DDBJ databases">
        <title>Complete Genome Sequence of Kyrpidia sp. Strain EA-1, a thermophilic, hydrogen-oxidizing Bacterium, isolated from the Azores.</title>
        <authorList>
            <person name="Reiner J.E."/>
            <person name="Lapp C.J."/>
            <person name="Bunk B."/>
            <person name="Gescher J."/>
        </authorList>
    </citation>
    <scope>NUCLEOTIDE SEQUENCE [LARGE SCALE GENOMIC DNA]</scope>
    <source>
        <strain evidence="2">EA-1</strain>
    </source>
</reference>
<gene>
    <name evidence="1" type="ORF">CVV65_12975</name>
</gene>
<dbReference type="EMBL" id="CP024955">
    <property type="protein sequence ID" value="ATY85725.1"/>
    <property type="molecule type" value="Genomic_DNA"/>
</dbReference>
<dbReference type="Proteomes" id="UP000231932">
    <property type="component" value="Chromosome"/>
</dbReference>
<evidence type="ECO:0000313" key="1">
    <source>
        <dbReference type="EMBL" id="ATY85725.1"/>
    </source>
</evidence>
<dbReference type="OrthoDB" id="306726at2"/>
<keyword evidence="2" id="KW-1185">Reference proteome</keyword>
<organism evidence="1 2">
    <name type="scientific">Kyrpidia spormannii</name>
    <dbReference type="NCBI Taxonomy" id="2055160"/>
    <lineage>
        <taxon>Bacteria</taxon>
        <taxon>Bacillati</taxon>
        <taxon>Bacillota</taxon>
        <taxon>Bacilli</taxon>
        <taxon>Bacillales</taxon>
        <taxon>Alicyclobacillaceae</taxon>
        <taxon>Kyrpidia</taxon>
    </lineage>
</organism>
<protein>
    <submittedName>
        <fullName evidence="1">Uncharacterized protein</fullName>
    </submittedName>
</protein>
<accession>A0A2K8N9E6</accession>
<sequence>MVDRRDLINLVIEALQRRGFPGDSADGSLQIVWLPGQAPSPEEQELSAEIKSVLQKSGEAVIVDGRDPDAESLLKQAECLVVGPCDQSILVRGALGLTTDRAGALLAKALLASMPVSMVLNPQLSVIFRPEASVRPYLKLLRDYAEALQHYGVDVVCWEEFVTGWRPPADRFGRMNISDLSAESRSIESVQYRVSRATYWTVKDLARRRLQPGDELVLPQGVRLTPGAREWLRDQSVALKIMEGGERADR</sequence>
<dbReference type="RefSeq" id="WP_100668483.1">
    <property type="nucleotide sequence ID" value="NZ_CP024955.1"/>
</dbReference>